<dbReference type="EMBL" id="JABCIY010000007">
    <property type="protein sequence ID" value="KAF7197883.1"/>
    <property type="molecule type" value="Genomic_DNA"/>
</dbReference>
<dbReference type="InterPro" id="IPR036259">
    <property type="entry name" value="MFS_trans_sf"/>
</dbReference>
<proteinExistence type="inferred from homology"/>
<dbReference type="Proteomes" id="UP000660729">
    <property type="component" value="Unassembled WGS sequence"/>
</dbReference>
<dbReference type="PROSITE" id="PS50850">
    <property type="entry name" value="MFS"/>
    <property type="match status" value="1"/>
</dbReference>
<evidence type="ECO:0000256" key="2">
    <source>
        <dbReference type="ARBA" id="ARBA00010992"/>
    </source>
</evidence>
<dbReference type="NCBIfam" id="TIGR00879">
    <property type="entry name" value="SP"/>
    <property type="match status" value="1"/>
</dbReference>
<feature type="transmembrane region" description="Helical" evidence="8">
    <location>
        <begin position="161"/>
        <end position="182"/>
    </location>
</feature>
<evidence type="ECO:0000256" key="7">
    <source>
        <dbReference type="RuleBase" id="RU003346"/>
    </source>
</evidence>
<keyword evidence="4 8" id="KW-0812">Transmembrane</keyword>
<gene>
    <name evidence="10" type="ORF">HII31_00972</name>
</gene>
<evidence type="ECO:0000259" key="9">
    <source>
        <dbReference type="PROSITE" id="PS50850"/>
    </source>
</evidence>
<feature type="domain" description="Major facilitator superfamily (MFS) profile" evidence="9">
    <location>
        <begin position="60"/>
        <end position="504"/>
    </location>
</feature>
<comment type="caution">
    <text evidence="10">The sequence shown here is derived from an EMBL/GenBank/DDBJ whole genome shotgun (WGS) entry which is preliminary data.</text>
</comment>
<dbReference type="InterPro" id="IPR050360">
    <property type="entry name" value="MFS_Sugar_Transporters"/>
</dbReference>
<feature type="transmembrane region" description="Helical" evidence="8">
    <location>
        <begin position="416"/>
        <end position="435"/>
    </location>
</feature>
<dbReference type="InterPro" id="IPR020846">
    <property type="entry name" value="MFS_dom"/>
</dbReference>
<feature type="transmembrane region" description="Helical" evidence="8">
    <location>
        <begin position="378"/>
        <end position="396"/>
    </location>
</feature>
<evidence type="ECO:0000256" key="1">
    <source>
        <dbReference type="ARBA" id="ARBA00004141"/>
    </source>
</evidence>
<keyword evidence="6 8" id="KW-0472">Membrane</keyword>
<dbReference type="InterPro" id="IPR005829">
    <property type="entry name" value="Sugar_transporter_CS"/>
</dbReference>
<evidence type="ECO:0000256" key="4">
    <source>
        <dbReference type="ARBA" id="ARBA00022692"/>
    </source>
</evidence>
<evidence type="ECO:0000313" key="11">
    <source>
        <dbReference type="Proteomes" id="UP000660729"/>
    </source>
</evidence>
<dbReference type="GO" id="GO:0016020">
    <property type="term" value="C:membrane"/>
    <property type="evidence" value="ECO:0007669"/>
    <property type="project" value="UniProtKB-SubCell"/>
</dbReference>
<feature type="transmembrane region" description="Helical" evidence="8">
    <location>
        <begin position="317"/>
        <end position="336"/>
    </location>
</feature>
<dbReference type="GO" id="GO:0005351">
    <property type="term" value="F:carbohydrate:proton symporter activity"/>
    <property type="evidence" value="ECO:0007669"/>
    <property type="project" value="TreeGrafter"/>
</dbReference>
<reference evidence="10" key="1">
    <citation type="submission" date="2020-04" db="EMBL/GenBank/DDBJ databases">
        <title>Draft genome resource of the tomato pathogen Pseudocercospora fuligena.</title>
        <authorList>
            <person name="Zaccaron A."/>
        </authorList>
    </citation>
    <scope>NUCLEOTIDE SEQUENCE</scope>
    <source>
        <strain evidence="10">PF001</strain>
    </source>
</reference>
<organism evidence="10 11">
    <name type="scientific">Pseudocercospora fuligena</name>
    <dbReference type="NCBI Taxonomy" id="685502"/>
    <lineage>
        <taxon>Eukaryota</taxon>
        <taxon>Fungi</taxon>
        <taxon>Dikarya</taxon>
        <taxon>Ascomycota</taxon>
        <taxon>Pezizomycotina</taxon>
        <taxon>Dothideomycetes</taxon>
        <taxon>Dothideomycetidae</taxon>
        <taxon>Mycosphaerellales</taxon>
        <taxon>Mycosphaerellaceae</taxon>
        <taxon>Pseudocercospora</taxon>
    </lineage>
</organism>
<feature type="transmembrane region" description="Helical" evidence="8">
    <location>
        <begin position="136"/>
        <end position="155"/>
    </location>
</feature>
<accession>A0A8H6RV09</accession>
<comment type="similarity">
    <text evidence="2 7">Belongs to the major facilitator superfamily. Sugar transporter (TC 2.A.1.1) family.</text>
</comment>
<protein>
    <submittedName>
        <fullName evidence="10">General alpha-glucoside permease</fullName>
    </submittedName>
</protein>
<dbReference type="PANTHER" id="PTHR48022">
    <property type="entry name" value="PLASTIDIC GLUCOSE TRANSPORTER 4"/>
    <property type="match status" value="1"/>
</dbReference>
<feature type="transmembrane region" description="Helical" evidence="8">
    <location>
        <begin position="447"/>
        <end position="470"/>
    </location>
</feature>
<evidence type="ECO:0000313" key="10">
    <source>
        <dbReference type="EMBL" id="KAF7197883.1"/>
    </source>
</evidence>
<dbReference type="Pfam" id="PF00083">
    <property type="entry name" value="Sugar_tr"/>
    <property type="match status" value="1"/>
</dbReference>
<dbReference type="PROSITE" id="PS00216">
    <property type="entry name" value="SUGAR_TRANSPORT_1"/>
    <property type="match status" value="1"/>
</dbReference>
<keyword evidence="3 7" id="KW-0813">Transport</keyword>
<feature type="transmembrane region" description="Helical" evidence="8">
    <location>
        <begin position="53"/>
        <end position="73"/>
    </location>
</feature>
<keyword evidence="5 8" id="KW-1133">Transmembrane helix</keyword>
<evidence type="ECO:0000256" key="8">
    <source>
        <dbReference type="SAM" id="Phobius"/>
    </source>
</evidence>
<dbReference type="SUPFAM" id="SSF103473">
    <property type="entry name" value="MFS general substrate transporter"/>
    <property type="match status" value="1"/>
</dbReference>
<dbReference type="AlphaFoldDB" id="A0A8H6RV09"/>
<dbReference type="FunFam" id="1.20.1250.20:FF:000078">
    <property type="entry name" value="MFS maltose transporter, putative"/>
    <property type="match status" value="1"/>
</dbReference>
<dbReference type="Gene3D" id="1.20.1250.20">
    <property type="entry name" value="MFS general substrate transporter like domains"/>
    <property type="match status" value="1"/>
</dbReference>
<evidence type="ECO:0000256" key="3">
    <source>
        <dbReference type="ARBA" id="ARBA00022448"/>
    </source>
</evidence>
<evidence type="ECO:0000256" key="5">
    <source>
        <dbReference type="ARBA" id="ARBA00022989"/>
    </source>
</evidence>
<comment type="subcellular location">
    <subcellularLocation>
        <location evidence="1">Membrane</location>
        <topology evidence="1">Multi-pass membrane protein</topology>
    </subcellularLocation>
</comment>
<sequence length="549" mass="60047">MEPSSEQKVIDDKHQEATDILHEVSTIDKGEILHAQEATHLQHSITLKDAFRLYRPAIAWSFLFSLGVVMAGFDPQLVGTLVAIPTFQKQFGVDVGDGKYAIQAQWQSAFNLGVPVGQVVGALGVGLPLDRFGRRLTLAGCCIITCIAVALQSSSQNKPQILVAELVNGIVLGAYPVVAPTYISEVTPVVFPGFGAAFVNLSFVIGQLVASGVLAGTQNRTDRWSYDIPFLVQFVFPIIILALLPFCPESPWHLVRKGKIEKAERALKRLAHSSIDVKATLAHIKLTTAMEFEERDTSTFLDCFRGTDRRRTIISTMVYAIQPLAGNFLVIGYAVYFFELAGLETANAFDLGVGLLALGFVGTCLSWPRINSFGRRPIYNYGLVILTVLLLLIGILDVVPQRAGSLAVTWAQSSMMVVYNFFYDLTIGPLCFVIISETSSAKLRGKTIAISTTVNALINVACAVGIPYAINPDQGNLKGKLAFVFFGVTVPCLVWCFLALPEMKGRTFDELDVMFERRVSTRSFKTYVVEDVTDRHGESRPCSAQTTGL</sequence>
<name>A0A8H6RV09_9PEZI</name>
<keyword evidence="11" id="KW-1185">Reference proteome</keyword>
<dbReference type="InterPro" id="IPR005828">
    <property type="entry name" value="MFS_sugar_transport-like"/>
</dbReference>
<dbReference type="InterPro" id="IPR003663">
    <property type="entry name" value="Sugar/inositol_transpt"/>
</dbReference>
<evidence type="ECO:0000256" key="6">
    <source>
        <dbReference type="ARBA" id="ARBA00023136"/>
    </source>
</evidence>
<feature type="transmembrane region" description="Helical" evidence="8">
    <location>
        <begin position="189"/>
        <end position="210"/>
    </location>
</feature>
<dbReference type="PANTHER" id="PTHR48022:SF83">
    <property type="entry name" value="MAJOR FACILITATOR SUPERFAMILY (MFS) PROFILE DOMAIN-CONTAINING PROTEIN"/>
    <property type="match status" value="1"/>
</dbReference>
<feature type="transmembrane region" description="Helical" evidence="8">
    <location>
        <begin position="482"/>
        <end position="500"/>
    </location>
</feature>
<dbReference type="OrthoDB" id="6612291at2759"/>
<feature type="transmembrane region" description="Helical" evidence="8">
    <location>
        <begin position="348"/>
        <end position="366"/>
    </location>
</feature>